<evidence type="ECO:0000313" key="1">
    <source>
        <dbReference type="EMBL" id="EPE97026.1"/>
    </source>
</evidence>
<dbReference type="Proteomes" id="UP000014411">
    <property type="component" value="Unassembled WGS sequence"/>
</dbReference>
<reference evidence="1 2" key="1">
    <citation type="journal article" date="2012" name="J. Bacteriol.">
        <title>Genome sequence of Rhizobium grahamii CCGE502, a broad-host-range symbiont with low nodulation competitiveness in Phaseolus vulgaris.</title>
        <authorList>
            <person name="Althabegoiti M.J."/>
            <person name="Lozano L."/>
            <person name="Torres-Tejerizo G."/>
            <person name="Ormeno-Orrillo E."/>
            <person name="Rogel M.A."/>
            <person name="Gonzalez V."/>
            <person name="Martinez-Romero E."/>
        </authorList>
    </citation>
    <scope>NUCLEOTIDE SEQUENCE [LARGE SCALE GENOMIC DNA]</scope>
    <source>
        <strain evidence="1 2">CCGE 502</strain>
    </source>
</reference>
<proteinExistence type="predicted"/>
<protein>
    <submittedName>
        <fullName evidence="1">Uncharacterized protein</fullName>
    </submittedName>
</protein>
<evidence type="ECO:0000313" key="2">
    <source>
        <dbReference type="Proteomes" id="UP000014411"/>
    </source>
</evidence>
<dbReference type="HOGENOM" id="CLU_2181794_0_0_5"/>
<accession>S3HV14</accession>
<sequence length="109" mass="11703">MRLQCLDELEPGAVVGLTASAHSGVHSARRDNLRQLEAAAGVAASLFRIATFAIAWPQNPTRPKVLPHPALTSGFANRGISNVVSNAKLPARFLINAFPIHRLEENTAK</sequence>
<keyword evidence="2" id="KW-1185">Reference proteome</keyword>
<dbReference type="EMBL" id="AEYE02000017">
    <property type="protein sequence ID" value="EPE97026.1"/>
    <property type="molecule type" value="Genomic_DNA"/>
</dbReference>
<name>S3HV14_9HYPH</name>
<gene>
    <name evidence="1" type="ORF">RGCCGE502_16720</name>
</gene>
<dbReference type="AlphaFoldDB" id="S3HV14"/>
<organism evidence="1 2">
    <name type="scientific">Rhizobium grahamii CCGE 502</name>
    <dbReference type="NCBI Taxonomy" id="990285"/>
    <lineage>
        <taxon>Bacteria</taxon>
        <taxon>Pseudomonadati</taxon>
        <taxon>Pseudomonadota</taxon>
        <taxon>Alphaproteobacteria</taxon>
        <taxon>Hyphomicrobiales</taxon>
        <taxon>Rhizobiaceae</taxon>
        <taxon>Rhizobium/Agrobacterium group</taxon>
        <taxon>Rhizobium</taxon>
    </lineage>
</organism>
<comment type="caution">
    <text evidence="1">The sequence shown here is derived from an EMBL/GenBank/DDBJ whole genome shotgun (WGS) entry which is preliminary data.</text>
</comment>